<dbReference type="VEuPathDB" id="FungiDB:KRP23_8730"/>
<dbReference type="Gene3D" id="3.60.15.10">
    <property type="entry name" value="Ribonuclease Z/Hydroxyacylglutathione hydrolase-like"/>
    <property type="match status" value="1"/>
</dbReference>
<dbReference type="Pfam" id="PF12706">
    <property type="entry name" value="Lactamase_B_2"/>
    <property type="match status" value="1"/>
</dbReference>
<dbReference type="HOGENOM" id="CLU_054121_1_0_1"/>
<dbReference type="PANTHER" id="PTHR46504:SF2">
    <property type="entry name" value="TRNASE Z TRZ1"/>
    <property type="match status" value="1"/>
</dbReference>
<dbReference type="InParanoid" id="H3GBM2"/>
<dbReference type="InterPro" id="IPR001279">
    <property type="entry name" value="Metallo-B-lactamas"/>
</dbReference>
<dbReference type="SUPFAM" id="SSF56281">
    <property type="entry name" value="Metallo-hydrolase/oxidoreductase"/>
    <property type="match status" value="1"/>
</dbReference>
<feature type="domain" description="Metallo-beta-lactamase" evidence="1">
    <location>
        <begin position="51"/>
        <end position="150"/>
    </location>
</feature>
<dbReference type="eggNOG" id="ENOG502QVD0">
    <property type="taxonomic scope" value="Eukaryota"/>
</dbReference>
<organism evidence="2 3">
    <name type="scientific">Phytophthora ramorum</name>
    <name type="common">Sudden oak death agent</name>
    <dbReference type="NCBI Taxonomy" id="164328"/>
    <lineage>
        <taxon>Eukaryota</taxon>
        <taxon>Sar</taxon>
        <taxon>Stramenopiles</taxon>
        <taxon>Oomycota</taxon>
        <taxon>Peronosporomycetes</taxon>
        <taxon>Peronosporales</taxon>
        <taxon>Peronosporaceae</taxon>
        <taxon>Phytophthora</taxon>
    </lineage>
</organism>
<sequence length="297" mass="32823">MYTSEPKVVVTGGYTLHVRCVAGIESCCYVDSIDVAFDLGCLAGRVIGKSHVFITHGHIDHIGALVAHAARRALQKQKPAEYFVPAHLVPHLESILQSTAAMQGDEPFPARLVPLQAFDEVHISPKYMVRAVPTMHRVPSLGYILYEKRNRLKPEYRQLSGQEIAALKRAGQEITSAELTPEIAYTGDTTIETFTTAVDGDERANDLLRVKVLITEVQRCTLCNARRASISPSTESMAVLFAVVVMPPQFAIHERLFQQVGSLVLVHFSARYSTDELAECIRTRLPPSLQEKTVLGC</sequence>
<dbReference type="Proteomes" id="UP000005238">
    <property type="component" value="Unassembled WGS sequence"/>
</dbReference>
<protein>
    <recommendedName>
        <fullName evidence="1">Metallo-beta-lactamase domain-containing protein</fullName>
    </recommendedName>
</protein>
<evidence type="ECO:0000313" key="2">
    <source>
        <dbReference type="EnsemblProtists" id="Phyra72702"/>
    </source>
</evidence>
<dbReference type="PANTHER" id="PTHR46504">
    <property type="entry name" value="TRNASE Z TRZ1"/>
    <property type="match status" value="1"/>
</dbReference>
<name>H3GBM2_PHYRM</name>
<accession>H3GBM2</accession>
<dbReference type="VEuPathDB" id="FungiDB:KRP22_9653"/>
<dbReference type="STRING" id="164328.H3GBM2"/>
<dbReference type="InterPro" id="IPR036866">
    <property type="entry name" value="RibonucZ/Hydroxyglut_hydro"/>
</dbReference>
<proteinExistence type="predicted"/>
<reference evidence="3" key="1">
    <citation type="journal article" date="2006" name="Science">
        <title>Phytophthora genome sequences uncover evolutionary origins and mechanisms of pathogenesis.</title>
        <authorList>
            <person name="Tyler B.M."/>
            <person name="Tripathy S."/>
            <person name="Zhang X."/>
            <person name="Dehal P."/>
            <person name="Jiang R.H."/>
            <person name="Aerts A."/>
            <person name="Arredondo F.D."/>
            <person name="Baxter L."/>
            <person name="Bensasson D."/>
            <person name="Beynon J.L."/>
            <person name="Chapman J."/>
            <person name="Damasceno C.M."/>
            <person name="Dorrance A.E."/>
            <person name="Dou D."/>
            <person name="Dickerman A.W."/>
            <person name="Dubchak I.L."/>
            <person name="Garbelotto M."/>
            <person name="Gijzen M."/>
            <person name="Gordon S.G."/>
            <person name="Govers F."/>
            <person name="Grunwald N.J."/>
            <person name="Huang W."/>
            <person name="Ivors K.L."/>
            <person name="Jones R.W."/>
            <person name="Kamoun S."/>
            <person name="Krampis K."/>
            <person name="Lamour K.H."/>
            <person name="Lee M.K."/>
            <person name="McDonald W.H."/>
            <person name="Medina M."/>
            <person name="Meijer H.J."/>
            <person name="Nordberg E.K."/>
            <person name="Maclean D.J."/>
            <person name="Ospina-Giraldo M.D."/>
            <person name="Morris P.F."/>
            <person name="Phuntumart V."/>
            <person name="Putnam N.H."/>
            <person name="Rash S."/>
            <person name="Rose J.K."/>
            <person name="Sakihama Y."/>
            <person name="Salamov A.A."/>
            <person name="Savidor A."/>
            <person name="Scheuring C.F."/>
            <person name="Smith B.M."/>
            <person name="Sobral B.W."/>
            <person name="Terry A."/>
            <person name="Torto-Alalibo T.A."/>
            <person name="Win J."/>
            <person name="Xu Z."/>
            <person name="Zhang H."/>
            <person name="Grigoriev I.V."/>
            <person name="Rokhsar D.S."/>
            <person name="Boore J.L."/>
        </authorList>
    </citation>
    <scope>NUCLEOTIDE SEQUENCE [LARGE SCALE GENOMIC DNA]</scope>
    <source>
        <strain evidence="3">Pr102</strain>
    </source>
</reference>
<dbReference type="EnsemblProtists" id="Phyra72702">
    <property type="protein sequence ID" value="Phyra72702"/>
    <property type="gene ID" value="Phyra72702"/>
</dbReference>
<dbReference type="EMBL" id="DS565998">
    <property type="status" value="NOT_ANNOTATED_CDS"/>
    <property type="molecule type" value="Genomic_DNA"/>
</dbReference>
<keyword evidence="3" id="KW-1185">Reference proteome</keyword>
<evidence type="ECO:0000313" key="3">
    <source>
        <dbReference type="Proteomes" id="UP000005238"/>
    </source>
</evidence>
<dbReference type="OMA" id="LTHFSMR"/>
<reference evidence="2" key="2">
    <citation type="submission" date="2015-06" db="UniProtKB">
        <authorList>
            <consortium name="EnsemblProtists"/>
        </authorList>
    </citation>
    <scope>IDENTIFICATION</scope>
    <source>
        <strain evidence="2">Pr102</strain>
    </source>
</reference>
<evidence type="ECO:0000259" key="1">
    <source>
        <dbReference type="Pfam" id="PF12706"/>
    </source>
</evidence>
<dbReference type="AlphaFoldDB" id="H3GBM2"/>